<dbReference type="AlphaFoldDB" id="A0A9P3HA01"/>
<gene>
    <name evidence="5" type="ORF">EMPS_04871</name>
</gene>
<reference evidence="5" key="2">
    <citation type="journal article" date="2022" name="Microbiol. Resour. Announc.">
        <title>Whole-Genome Sequence of Entomortierella parvispora E1425, a Mucoromycotan Fungus Associated with Burkholderiaceae-Related Endosymbiotic Bacteria.</title>
        <authorList>
            <person name="Herlambang A."/>
            <person name="Guo Y."/>
            <person name="Takashima Y."/>
            <person name="Narisawa K."/>
            <person name="Ohta H."/>
            <person name="Nishizawa T."/>
        </authorList>
    </citation>
    <scope>NUCLEOTIDE SEQUENCE</scope>
    <source>
        <strain evidence="5">E1425</strain>
    </source>
</reference>
<dbReference type="InterPro" id="IPR052605">
    <property type="entry name" value="Fungal_trans_regulator"/>
</dbReference>
<feature type="compositionally biased region" description="Low complexity" evidence="3">
    <location>
        <begin position="1"/>
        <end position="33"/>
    </location>
</feature>
<feature type="compositionally biased region" description="Low complexity" evidence="3">
    <location>
        <begin position="464"/>
        <end position="484"/>
    </location>
</feature>
<accession>A0A9P3HA01</accession>
<dbReference type="EMBL" id="BQFW01000007">
    <property type="protein sequence ID" value="GJJ72513.1"/>
    <property type="molecule type" value="Genomic_DNA"/>
</dbReference>
<name>A0A9P3HA01_9FUNG</name>
<feature type="compositionally biased region" description="Low complexity" evidence="3">
    <location>
        <begin position="768"/>
        <end position="790"/>
    </location>
</feature>
<comment type="caution">
    <text evidence="5">The sequence shown here is derived from an EMBL/GenBank/DDBJ whole genome shotgun (WGS) entry which is preliminary data.</text>
</comment>
<evidence type="ECO:0000313" key="5">
    <source>
        <dbReference type="EMBL" id="GJJ72513.1"/>
    </source>
</evidence>
<sequence length="844" mass="90113">MAIESASTGSTSSASASPPTERTTPSSSTGGPAKTAQGESTGGATSPTETGHGQFTDERVGTTAQTRKGSLYPGHPAENHAQDELNEQQQQQPQQQHHQQEYGDQGHYAYYGHDQGHDHSFQQQQQQQPQQQQPYPLMSPVHPLNQVHPLHPNHFLQTTDGRSSQPTYYPGLNVLAPSLFLPTNSERDEARGPESDSLVPHYSPGYHVASHYSSELGQIQENQHPLSEFPSPEQNGGGHYRYSLPSYPQGHSRGDYGASSFSSSGAFMQSCTSPATEGPIIHHRNSIAGTTLPHPVARSRRAGSLATVEDGPYFANTRQFHNVYSMNQQQSFKFRVMARIDRGFFTANKIWTCYRRNYFQVSTAFSILGFDHARESEVPCLLDTTEILARDTDAPETDIHGYKRGVSTGGLSVVTHFSVCIASRIASSEKKIDLIQHTPKRDKGPQIVPGLRNIKGGGALTALSSTPSPSNSSGSPTSPSMSAPQSVVTYERVQFKTATANNGKRQAAQQFYILFVDLYAHTEEGTVYCVASSQSDSLVVRGRSPGHYVDLPERSLSISSVSGLEGGSTVGSPTGVSPGERRLSNVSQHGSHPYHHSSHHHHHPYSSAASTPHSRTHSISAGVGGMSIDVGSSSLTGLFGAAGAAARENRMAGGPLSPLTPLSPMSPNAAADGQGGTGEGIVNAGTLMGQPANSEGEYSPGMVNGGVNGGAQSYFPYPTYQAWTDQAQGGPPHPHQHYQQHPHSQQYPQQQHPQHNGAHMQQAHHHPGSSLSSPSSNYEYDSSSFSSPTTPYPTGYSTGYPTGPYPTGIASGGGGPSMTTVVTDASVTGTVPVGSYPQWNGYST</sequence>
<feature type="domain" description="NDT80" evidence="4">
    <location>
        <begin position="273"/>
        <end position="552"/>
    </location>
</feature>
<evidence type="ECO:0000313" key="6">
    <source>
        <dbReference type="Proteomes" id="UP000827284"/>
    </source>
</evidence>
<feature type="region of interest" description="Disordered" evidence="3">
    <location>
        <begin position="722"/>
        <end position="790"/>
    </location>
</feature>
<evidence type="ECO:0000256" key="1">
    <source>
        <dbReference type="ARBA" id="ARBA00023125"/>
    </source>
</evidence>
<feature type="compositionally biased region" description="Low complexity" evidence="3">
    <location>
        <begin position="122"/>
        <end position="134"/>
    </location>
</feature>
<reference evidence="5" key="1">
    <citation type="submission" date="2021-11" db="EMBL/GenBank/DDBJ databases">
        <authorList>
            <person name="Herlambang A."/>
            <person name="Guo Y."/>
            <person name="Takashima Y."/>
            <person name="Nishizawa T."/>
        </authorList>
    </citation>
    <scope>NUCLEOTIDE SEQUENCE</scope>
    <source>
        <strain evidence="5">E1425</strain>
    </source>
</reference>
<feature type="compositionally biased region" description="Polar residues" evidence="3">
    <location>
        <begin position="37"/>
        <end position="53"/>
    </location>
</feature>
<dbReference type="InterPro" id="IPR024061">
    <property type="entry name" value="NDT80_DNA-bd_dom"/>
</dbReference>
<evidence type="ECO:0000256" key="2">
    <source>
        <dbReference type="PROSITE-ProRule" id="PRU00850"/>
    </source>
</evidence>
<dbReference type="Pfam" id="PF05224">
    <property type="entry name" value="NDT80_PhoG"/>
    <property type="match status" value="1"/>
</dbReference>
<feature type="region of interest" description="Disordered" evidence="3">
    <location>
        <begin position="1"/>
        <end position="150"/>
    </location>
</feature>
<evidence type="ECO:0000256" key="3">
    <source>
        <dbReference type="SAM" id="MobiDB-lite"/>
    </source>
</evidence>
<dbReference type="PROSITE" id="PS51517">
    <property type="entry name" value="NDT80"/>
    <property type="match status" value="1"/>
</dbReference>
<feature type="compositionally biased region" description="Low complexity" evidence="3">
    <location>
        <begin position="652"/>
        <end position="667"/>
    </location>
</feature>
<feature type="compositionally biased region" description="Basic residues" evidence="3">
    <location>
        <begin position="592"/>
        <end position="604"/>
    </location>
</feature>
<keyword evidence="6" id="KW-1185">Reference proteome</keyword>
<feature type="compositionally biased region" description="Low complexity" evidence="3">
    <location>
        <begin position="88"/>
        <end position="97"/>
    </location>
</feature>
<keyword evidence="1 2" id="KW-0238">DNA-binding</keyword>
<dbReference type="Proteomes" id="UP000827284">
    <property type="component" value="Unassembled WGS sequence"/>
</dbReference>
<dbReference type="InterPro" id="IPR008967">
    <property type="entry name" value="p53-like_TF_DNA-bd_sf"/>
</dbReference>
<evidence type="ECO:0000259" key="4">
    <source>
        <dbReference type="PROSITE" id="PS51517"/>
    </source>
</evidence>
<dbReference type="GO" id="GO:0045944">
    <property type="term" value="P:positive regulation of transcription by RNA polymerase II"/>
    <property type="evidence" value="ECO:0007669"/>
    <property type="project" value="TreeGrafter"/>
</dbReference>
<dbReference type="GO" id="GO:0000228">
    <property type="term" value="C:nuclear chromosome"/>
    <property type="evidence" value="ECO:0007669"/>
    <property type="project" value="TreeGrafter"/>
</dbReference>
<dbReference type="PANTHER" id="PTHR35144">
    <property type="entry name" value="MEIOSIS-SPECIFIC TRANSCRIPTION FACTOR NDT80"/>
    <property type="match status" value="1"/>
</dbReference>
<feature type="region of interest" description="Disordered" evidence="3">
    <location>
        <begin position="652"/>
        <end position="678"/>
    </location>
</feature>
<feature type="region of interest" description="Disordered" evidence="3">
    <location>
        <begin position="458"/>
        <end position="485"/>
    </location>
</feature>
<dbReference type="SUPFAM" id="SSF49417">
    <property type="entry name" value="p53-like transcription factors"/>
    <property type="match status" value="1"/>
</dbReference>
<dbReference type="Gene3D" id="2.60.40.1390">
    <property type="entry name" value="NDT80 DNA-binding domain"/>
    <property type="match status" value="1"/>
</dbReference>
<dbReference type="GO" id="GO:0003677">
    <property type="term" value="F:DNA binding"/>
    <property type="evidence" value="ECO:0007669"/>
    <property type="project" value="UniProtKB-KW"/>
</dbReference>
<feature type="compositionally biased region" description="Low complexity" evidence="3">
    <location>
        <begin position="741"/>
        <end position="755"/>
    </location>
</feature>
<dbReference type="OrthoDB" id="2288358at2759"/>
<feature type="DNA-binding region" description="NDT80" evidence="2">
    <location>
        <begin position="273"/>
        <end position="552"/>
    </location>
</feature>
<dbReference type="GO" id="GO:0003700">
    <property type="term" value="F:DNA-binding transcription factor activity"/>
    <property type="evidence" value="ECO:0007669"/>
    <property type="project" value="UniProtKB-UniRule"/>
</dbReference>
<dbReference type="PANTHER" id="PTHR35144:SF2">
    <property type="entry name" value="MEIOSIS-SPECIFIC TRANSCRIPTION FACTOR NDT80"/>
    <property type="match status" value="1"/>
</dbReference>
<proteinExistence type="predicted"/>
<protein>
    <submittedName>
        <fullName evidence="5">Meiosis-specific transcription factor NDT80</fullName>
    </submittedName>
</protein>
<organism evidence="5 6">
    <name type="scientific">Entomortierella parvispora</name>
    <dbReference type="NCBI Taxonomy" id="205924"/>
    <lineage>
        <taxon>Eukaryota</taxon>
        <taxon>Fungi</taxon>
        <taxon>Fungi incertae sedis</taxon>
        <taxon>Mucoromycota</taxon>
        <taxon>Mortierellomycotina</taxon>
        <taxon>Mortierellomycetes</taxon>
        <taxon>Mortierellales</taxon>
        <taxon>Mortierellaceae</taxon>
        <taxon>Entomortierella</taxon>
    </lineage>
</organism>
<feature type="region of interest" description="Disordered" evidence="3">
    <location>
        <begin position="560"/>
        <end position="620"/>
    </location>
</feature>
<dbReference type="GO" id="GO:0051321">
    <property type="term" value="P:meiotic cell cycle"/>
    <property type="evidence" value="ECO:0007669"/>
    <property type="project" value="TreeGrafter"/>
</dbReference>
<dbReference type="InterPro" id="IPR037141">
    <property type="entry name" value="NDT80_DNA-bd_dom_sf"/>
</dbReference>